<dbReference type="Proteomes" id="UP001202052">
    <property type="component" value="Unassembled WGS sequence"/>
</dbReference>
<accession>A0ABT0P6C6</accession>
<protein>
    <recommendedName>
        <fullName evidence="5">DUF2244 domain-containing protein</fullName>
    </recommendedName>
</protein>
<feature type="region of interest" description="Disordered" evidence="1">
    <location>
        <begin position="142"/>
        <end position="165"/>
    </location>
</feature>
<feature type="transmembrane region" description="Helical" evidence="2">
    <location>
        <begin position="32"/>
        <end position="53"/>
    </location>
</feature>
<name>A0ABT0P6C6_9ACTN</name>
<evidence type="ECO:0000313" key="4">
    <source>
        <dbReference type="Proteomes" id="UP001202052"/>
    </source>
</evidence>
<sequence length="165" mass="17733">MTTTDLIDGTIAILQDLPGHAEQAAESVLSNAWWIALLAVGIGGAVAAVRWLLARRPMAERTALEVLPTTGFDPKIEEVVRFGHQMARAHKSVSRWLFSSSRGTAVRIRFTCAGGALSMRVEGPAKAMSVLRHQGYAQVEMRPVQAGGSGSRDRPQIRLGTQSAS</sequence>
<organism evidence="3 4">
    <name type="scientific">Streptomyces lavenduligriseus</name>
    <dbReference type="NCBI Taxonomy" id="67315"/>
    <lineage>
        <taxon>Bacteria</taxon>
        <taxon>Bacillati</taxon>
        <taxon>Actinomycetota</taxon>
        <taxon>Actinomycetes</taxon>
        <taxon>Kitasatosporales</taxon>
        <taxon>Streptomycetaceae</taxon>
        <taxon>Streptomyces</taxon>
    </lineage>
</organism>
<evidence type="ECO:0000256" key="1">
    <source>
        <dbReference type="SAM" id="MobiDB-lite"/>
    </source>
</evidence>
<proteinExistence type="predicted"/>
<evidence type="ECO:0008006" key="5">
    <source>
        <dbReference type="Google" id="ProtNLM"/>
    </source>
</evidence>
<evidence type="ECO:0000313" key="3">
    <source>
        <dbReference type="EMBL" id="MCL3998906.1"/>
    </source>
</evidence>
<reference evidence="3 4" key="1">
    <citation type="submission" date="2022-05" db="EMBL/GenBank/DDBJ databases">
        <title>Genome Resource of Streptomyces lavenduligriseus GA1-1, a Strain with Broad-Spectrum Antifungal Activity against Phytopathogenic Fungi.</title>
        <authorList>
            <person name="Qi D."/>
        </authorList>
    </citation>
    <scope>NUCLEOTIDE SEQUENCE [LARGE SCALE GENOMIC DNA]</scope>
    <source>
        <strain evidence="3 4">GA1-1</strain>
    </source>
</reference>
<comment type="caution">
    <text evidence="3">The sequence shown here is derived from an EMBL/GenBank/DDBJ whole genome shotgun (WGS) entry which is preliminary data.</text>
</comment>
<dbReference type="EMBL" id="JAMCCK010000098">
    <property type="protein sequence ID" value="MCL3998906.1"/>
    <property type="molecule type" value="Genomic_DNA"/>
</dbReference>
<gene>
    <name evidence="3" type="ORF">M4438_36350</name>
</gene>
<evidence type="ECO:0000256" key="2">
    <source>
        <dbReference type="SAM" id="Phobius"/>
    </source>
</evidence>
<keyword evidence="2" id="KW-0812">Transmembrane</keyword>
<keyword evidence="2" id="KW-0472">Membrane</keyword>
<keyword evidence="4" id="KW-1185">Reference proteome</keyword>
<keyword evidence="2" id="KW-1133">Transmembrane helix</keyword>
<dbReference type="RefSeq" id="WP_249493456.1">
    <property type="nucleotide sequence ID" value="NZ_JAMCCK010000098.1"/>
</dbReference>